<dbReference type="Proteomes" id="UP000308600">
    <property type="component" value="Unassembled WGS sequence"/>
</dbReference>
<accession>A0ACD3A6W6</accession>
<reference evidence="1 2" key="1">
    <citation type="journal article" date="2019" name="Nat. Ecol. Evol.">
        <title>Megaphylogeny resolves global patterns of mushroom evolution.</title>
        <authorList>
            <person name="Varga T."/>
            <person name="Krizsan K."/>
            <person name="Foldi C."/>
            <person name="Dima B."/>
            <person name="Sanchez-Garcia M."/>
            <person name="Sanchez-Ramirez S."/>
            <person name="Szollosi G.J."/>
            <person name="Szarkandi J.G."/>
            <person name="Papp V."/>
            <person name="Albert L."/>
            <person name="Andreopoulos W."/>
            <person name="Angelini C."/>
            <person name="Antonin V."/>
            <person name="Barry K.W."/>
            <person name="Bougher N.L."/>
            <person name="Buchanan P."/>
            <person name="Buyck B."/>
            <person name="Bense V."/>
            <person name="Catcheside P."/>
            <person name="Chovatia M."/>
            <person name="Cooper J."/>
            <person name="Damon W."/>
            <person name="Desjardin D."/>
            <person name="Finy P."/>
            <person name="Geml J."/>
            <person name="Haridas S."/>
            <person name="Hughes K."/>
            <person name="Justo A."/>
            <person name="Karasinski D."/>
            <person name="Kautmanova I."/>
            <person name="Kiss B."/>
            <person name="Kocsube S."/>
            <person name="Kotiranta H."/>
            <person name="LaButti K.M."/>
            <person name="Lechner B.E."/>
            <person name="Liimatainen K."/>
            <person name="Lipzen A."/>
            <person name="Lukacs Z."/>
            <person name="Mihaltcheva S."/>
            <person name="Morgado L.N."/>
            <person name="Niskanen T."/>
            <person name="Noordeloos M.E."/>
            <person name="Ohm R.A."/>
            <person name="Ortiz-Santana B."/>
            <person name="Ovrebo C."/>
            <person name="Racz N."/>
            <person name="Riley R."/>
            <person name="Savchenko A."/>
            <person name="Shiryaev A."/>
            <person name="Soop K."/>
            <person name="Spirin V."/>
            <person name="Szebenyi C."/>
            <person name="Tomsovsky M."/>
            <person name="Tulloss R.E."/>
            <person name="Uehling J."/>
            <person name="Grigoriev I.V."/>
            <person name="Vagvolgyi C."/>
            <person name="Papp T."/>
            <person name="Martin F.M."/>
            <person name="Miettinen O."/>
            <person name="Hibbett D.S."/>
            <person name="Nagy L.G."/>
        </authorList>
    </citation>
    <scope>NUCLEOTIDE SEQUENCE [LARGE SCALE GENOMIC DNA]</scope>
    <source>
        <strain evidence="1 2">NL-1719</strain>
    </source>
</reference>
<sequence>MEYLPPAKSRGLSPQRPYSNHSELTGYDVESVGSIPTLQSPSPPRPLRPQPRFGSPPSTGSSHVPSSSRSTSASSSDGTGSSSSQEEGSQTFKSIIFNVIVTIFCLGVPYFFLKSSQYQFGSEGRSRYVAPLFLLAAGTNVMSAVMLGASFMCLYLPELGRAAQIANIVTMVSSALSMSSTIFALLEYQAEVKRRTRNLHVGFELRMKHSIIFSLPLVFLEYSIIAFVTTLALHLGKGI</sequence>
<evidence type="ECO:0000313" key="1">
    <source>
        <dbReference type="EMBL" id="TFK61039.1"/>
    </source>
</evidence>
<organism evidence="1 2">
    <name type="scientific">Pluteus cervinus</name>
    <dbReference type="NCBI Taxonomy" id="181527"/>
    <lineage>
        <taxon>Eukaryota</taxon>
        <taxon>Fungi</taxon>
        <taxon>Dikarya</taxon>
        <taxon>Basidiomycota</taxon>
        <taxon>Agaricomycotina</taxon>
        <taxon>Agaricomycetes</taxon>
        <taxon>Agaricomycetidae</taxon>
        <taxon>Agaricales</taxon>
        <taxon>Pluteineae</taxon>
        <taxon>Pluteaceae</taxon>
        <taxon>Pluteus</taxon>
    </lineage>
</organism>
<keyword evidence="2" id="KW-1185">Reference proteome</keyword>
<protein>
    <submittedName>
        <fullName evidence="1">Uncharacterized protein</fullName>
    </submittedName>
</protein>
<gene>
    <name evidence="1" type="ORF">BDN72DRAFT_965404</name>
</gene>
<proteinExistence type="predicted"/>
<dbReference type="EMBL" id="ML208702">
    <property type="protein sequence ID" value="TFK61039.1"/>
    <property type="molecule type" value="Genomic_DNA"/>
</dbReference>
<evidence type="ECO:0000313" key="2">
    <source>
        <dbReference type="Proteomes" id="UP000308600"/>
    </source>
</evidence>
<name>A0ACD3A6W6_9AGAR</name>